<gene>
    <name evidence="2" type="ORF">SSP24_56510</name>
</gene>
<keyword evidence="3" id="KW-1185">Reference proteome</keyword>
<evidence type="ECO:0000256" key="1">
    <source>
        <dbReference type="SAM" id="MobiDB-lite"/>
    </source>
</evidence>
<evidence type="ECO:0000313" key="2">
    <source>
        <dbReference type="EMBL" id="GEC07996.1"/>
    </source>
</evidence>
<dbReference type="Proteomes" id="UP000317881">
    <property type="component" value="Unassembled WGS sequence"/>
</dbReference>
<dbReference type="AlphaFoldDB" id="A0A4Y3VSR6"/>
<evidence type="ECO:0000313" key="3">
    <source>
        <dbReference type="Proteomes" id="UP000317881"/>
    </source>
</evidence>
<protein>
    <submittedName>
        <fullName evidence="2">Uncharacterized protein</fullName>
    </submittedName>
</protein>
<dbReference type="EMBL" id="BJND01000045">
    <property type="protein sequence ID" value="GEC07996.1"/>
    <property type="molecule type" value="Genomic_DNA"/>
</dbReference>
<comment type="caution">
    <text evidence="2">The sequence shown here is derived from an EMBL/GenBank/DDBJ whole genome shotgun (WGS) entry which is preliminary data.</text>
</comment>
<feature type="region of interest" description="Disordered" evidence="1">
    <location>
        <begin position="129"/>
        <end position="177"/>
    </location>
</feature>
<accession>A0A4Y3VSR6</accession>
<dbReference type="RefSeq" id="WP_141312516.1">
    <property type="nucleotide sequence ID" value="NZ_BJND01000045.1"/>
</dbReference>
<name>A0A4Y3VSR6_9ACTN</name>
<feature type="compositionally biased region" description="Low complexity" evidence="1">
    <location>
        <begin position="143"/>
        <end position="177"/>
    </location>
</feature>
<sequence length="177" mass="19238">MGPVGYQPVRHLDTVYIPAPGWGDSGAGHVGEAHGNYAVDNWMSLYQGDRQLNWGDAEFLRVPDLPAERLPYRLDVDNERGEWAHPYSTHTLTEWHFTSAATGAEASESLPLIQLDYVVDTDTAGPADRGAKLKVNASHLPARRPQSTSSASRSPTTTGRRGTGPTWRTTVTDGGRG</sequence>
<reference evidence="2 3" key="1">
    <citation type="submission" date="2019-06" db="EMBL/GenBank/DDBJ databases">
        <title>Whole genome shotgun sequence of Streptomyces spinoverrucosus NBRC 14228.</title>
        <authorList>
            <person name="Hosoyama A."/>
            <person name="Uohara A."/>
            <person name="Ohji S."/>
            <person name="Ichikawa N."/>
        </authorList>
    </citation>
    <scope>NUCLEOTIDE SEQUENCE [LARGE SCALE GENOMIC DNA]</scope>
    <source>
        <strain evidence="2 3">NBRC 14228</strain>
    </source>
</reference>
<organism evidence="2 3">
    <name type="scientific">Streptomyces spinoverrucosus</name>
    <dbReference type="NCBI Taxonomy" id="284043"/>
    <lineage>
        <taxon>Bacteria</taxon>
        <taxon>Bacillati</taxon>
        <taxon>Actinomycetota</taxon>
        <taxon>Actinomycetes</taxon>
        <taxon>Kitasatosporales</taxon>
        <taxon>Streptomycetaceae</taxon>
        <taxon>Streptomyces</taxon>
    </lineage>
</organism>
<proteinExistence type="predicted"/>